<dbReference type="PANTHER" id="PTHR47945">
    <property type="entry name" value="CYTOCHROME P450 84A1-RELATED"/>
    <property type="match status" value="1"/>
</dbReference>
<accession>A0A8S0UFE6</accession>
<evidence type="ECO:0000313" key="1">
    <source>
        <dbReference type="EMBL" id="CAA3016356.1"/>
    </source>
</evidence>
<dbReference type="EMBL" id="CACTIH010007610">
    <property type="protein sequence ID" value="CAA3016356.1"/>
    <property type="molecule type" value="Genomic_DNA"/>
</dbReference>
<dbReference type="PANTHER" id="PTHR47945:SF5">
    <property type="entry name" value="CYTOCHROME P450 84A1-RELATED"/>
    <property type="match status" value="1"/>
</dbReference>
<dbReference type="GO" id="GO:0004497">
    <property type="term" value="F:monooxygenase activity"/>
    <property type="evidence" value="ECO:0007669"/>
    <property type="project" value="InterPro"/>
</dbReference>
<dbReference type="GO" id="GO:0020037">
    <property type="term" value="F:heme binding"/>
    <property type="evidence" value="ECO:0007669"/>
    <property type="project" value="InterPro"/>
</dbReference>
<organism evidence="1 2">
    <name type="scientific">Olea europaea subsp. europaea</name>
    <dbReference type="NCBI Taxonomy" id="158383"/>
    <lineage>
        <taxon>Eukaryota</taxon>
        <taxon>Viridiplantae</taxon>
        <taxon>Streptophyta</taxon>
        <taxon>Embryophyta</taxon>
        <taxon>Tracheophyta</taxon>
        <taxon>Spermatophyta</taxon>
        <taxon>Magnoliopsida</taxon>
        <taxon>eudicotyledons</taxon>
        <taxon>Gunneridae</taxon>
        <taxon>Pentapetalae</taxon>
        <taxon>asterids</taxon>
        <taxon>lamiids</taxon>
        <taxon>Lamiales</taxon>
        <taxon>Oleaceae</taxon>
        <taxon>Oleeae</taxon>
        <taxon>Olea</taxon>
    </lineage>
</organism>
<dbReference type="AlphaFoldDB" id="A0A8S0UFE6"/>
<protein>
    <submittedName>
        <fullName evidence="1">Cytochrome P450 84A1-like</fullName>
    </submittedName>
</protein>
<proteinExistence type="predicted"/>
<comment type="caution">
    <text evidence="1">The sequence shown here is derived from an EMBL/GenBank/DDBJ whole genome shotgun (WGS) entry which is preliminary data.</text>
</comment>
<dbReference type="Proteomes" id="UP000594638">
    <property type="component" value="Unassembled WGS sequence"/>
</dbReference>
<dbReference type="InterPro" id="IPR053062">
    <property type="entry name" value="CYP450_84A"/>
</dbReference>
<dbReference type="GO" id="GO:0005506">
    <property type="term" value="F:iron ion binding"/>
    <property type="evidence" value="ECO:0007669"/>
    <property type="project" value="InterPro"/>
</dbReference>
<dbReference type="InterPro" id="IPR036396">
    <property type="entry name" value="Cyt_P450_sf"/>
</dbReference>
<gene>
    <name evidence="1" type="ORF">OLEA9_A045303</name>
</gene>
<evidence type="ECO:0000313" key="2">
    <source>
        <dbReference type="Proteomes" id="UP000594638"/>
    </source>
</evidence>
<name>A0A8S0UFE6_OLEEU</name>
<sequence>MDPQGLNNRLEKARASLDGFIDSIIDEHMQKKKPTDSVETDMVDELLAFYSDEAIVTESEDLQNSIKLTRDNIKAIIMDVMFGGTETVASAIDELDMDDIFGLTAPRATRLKAVPSPRLLCQLC</sequence>
<dbReference type="SUPFAM" id="SSF48264">
    <property type="entry name" value="Cytochrome P450"/>
    <property type="match status" value="1"/>
</dbReference>
<dbReference type="OrthoDB" id="2789670at2759"/>
<dbReference type="Gramene" id="OE9A045303T1">
    <property type="protein sequence ID" value="OE9A045303C1"/>
    <property type="gene ID" value="OE9A045303"/>
</dbReference>
<dbReference type="Gene3D" id="1.10.630.10">
    <property type="entry name" value="Cytochrome P450"/>
    <property type="match status" value="1"/>
</dbReference>
<reference evidence="1 2" key="1">
    <citation type="submission" date="2019-12" db="EMBL/GenBank/DDBJ databases">
        <authorList>
            <person name="Alioto T."/>
            <person name="Alioto T."/>
            <person name="Gomez Garrido J."/>
        </authorList>
    </citation>
    <scope>NUCLEOTIDE SEQUENCE [LARGE SCALE GENOMIC DNA]</scope>
</reference>
<dbReference type="GO" id="GO:0016705">
    <property type="term" value="F:oxidoreductase activity, acting on paired donors, with incorporation or reduction of molecular oxygen"/>
    <property type="evidence" value="ECO:0007669"/>
    <property type="project" value="InterPro"/>
</dbReference>
<dbReference type="InterPro" id="IPR001128">
    <property type="entry name" value="Cyt_P450"/>
</dbReference>
<keyword evidence="2" id="KW-1185">Reference proteome</keyword>
<dbReference type="Pfam" id="PF00067">
    <property type="entry name" value="p450"/>
    <property type="match status" value="1"/>
</dbReference>